<sequence>MSKVRAKMGILQRSLSIAGRVIKVLGFMLFLFVLGLDMLYGAVVLSSDQIIFSNAKMAEILSIFMAECILFFISFFILF</sequence>
<feature type="transmembrane region" description="Helical" evidence="1">
    <location>
        <begin position="21"/>
        <end position="40"/>
    </location>
</feature>
<keyword evidence="1" id="KW-0472">Membrane</keyword>
<feature type="transmembrane region" description="Helical" evidence="1">
    <location>
        <begin position="60"/>
        <end position="78"/>
    </location>
</feature>
<proteinExistence type="predicted"/>
<dbReference type="EMBL" id="JAULJQ010000003">
    <property type="protein sequence ID" value="MDO2409040.1"/>
    <property type="molecule type" value="Genomic_DNA"/>
</dbReference>
<keyword evidence="1" id="KW-1133">Transmembrane helix</keyword>
<keyword evidence="3" id="KW-1185">Reference proteome</keyword>
<dbReference type="Proteomes" id="UP001171111">
    <property type="component" value="Unassembled WGS sequence"/>
</dbReference>
<accession>A0ABT8T5U6</accession>
<comment type="caution">
    <text evidence="2">The sequence shown here is derived from an EMBL/GenBank/DDBJ whole genome shotgun (WGS) entry which is preliminary data.</text>
</comment>
<organism evidence="2 3">
    <name type="scientific">Campylobacter magnus</name>
    <dbReference type="NCBI Taxonomy" id="3026462"/>
    <lineage>
        <taxon>Bacteria</taxon>
        <taxon>Pseudomonadati</taxon>
        <taxon>Campylobacterota</taxon>
        <taxon>Epsilonproteobacteria</taxon>
        <taxon>Campylobacterales</taxon>
        <taxon>Campylobacteraceae</taxon>
        <taxon>Campylobacter</taxon>
    </lineage>
</organism>
<gene>
    <name evidence="2" type="ORF">Q2362_02855</name>
</gene>
<reference evidence="2 3" key="1">
    <citation type="submission" date="2023-06" db="EMBL/GenBank/DDBJ databases">
        <title>Campylobacter magnum sp. nov., isolated from cecal contents of domestic pigs (Sus scrofa domesticus).</title>
        <authorList>
            <person name="Papic B."/>
            <person name="Gruntar I."/>
        </authorList>
    </citation>
    <scope>NUCLEOTIDE SEQUENCE [LARGE SCALE GENOMIC DNA]</scope>
    <source>
        <strain evidence="3">34484-21</strain>
    </source>
</reference>
<dbReference type="RefSeq" id="WP_302243855.1">
    <property type="nucleotide sequence ID" value="NZ_JAULJQ010000003.1"/>
</dbReference>
<evidence type="ECO:0000313" key="2">
    <source>
        <dbReference type="EMBL" id="MDO2409040.1"/>
    </source>
</evidence>
<evidence type="ECO:0000313" key="3">
    <source>
        <dbReference type="Proteomes" id="UP001171111"/>
    </source>
</evidence>
<name>A0ABT8T5U6_9BACT</name>
<evidence type="ECO:0000256" key="1">
    <source>
        <dbReference type="SAM" id="Phobius"/>
    </source>
</evidence>
<protein>
    <submittedName>
        <fullName evidence="2">Uncharacterized protein</fullName>
    </submittedName>
</protein>
<keyword evidence="1" id="KW-0812">Transmembrane</keyword>